<sequence>LCYLSNCHIINLIKMFNSYALKDGDQFKIIKKDVKAMMQTEFPSFFTVIFFSLTFLNSLHTIVNDELCVTVFSEYFYIVIFINVFKG</sequence>
<evidence type="ECO:0000256" key="1">
    <source>
        <dbReference type="SAM" id="Phobius"/>
    </source>
</evidence>
<dbReference type="SMART" id="SM01394">
    <property type="entry name" value="S_100"/>
    <property type="match status" value="1"/>
</dbReference>
<dbReference type="Gene3D" id="1.10.238.10">
    <property type="entry name" value="EF-hand"/>
    <property type="match status" value="1"/>
</dbReference>
<keyword evidence="1" id="KW-1133">Transmembrane helix</keyword>
<keyword evidence="1" id="KW-0472">Membrane</keyword>
<evidence type="ECO:0000313" key="3">
    <source>
        <dbReference type="Ensembl" id="ENSSLDP00000016967.1"/>
    </source>
</evidence>
<accession>A0A3B4XL82</accession>
<feature type="transmembrane region" description="Helical" evidence="1">
    <location>
        <begin position="69"/>
        <end position="85"/>
    </location>
</feature>
<proteinExistence type="predicted"/>
<organism evidence="3 4">
    <name type="scientific">Seriola lalandi dorsalis</name>
    <dbReference type="NCBI Taxonomy" id="1841481"/>
    <lineage>
        <taxon>Eukaryota</taxon>
        <taxon>Metazoa</taxon>
        <taxon>Chordata</taxon>
        <taxon>Craniata</taxon>
        <taxon>Vertebrata</taxon>
        <taxon>Euteleostomi</taxon>
        <taxon>Actinopterygii</taxon>
        <taxon>Neopterygii</taxon>
        <taxon>Teleostei</taxon>
        <taxon>Neoteleostei</taxon>
        <taxon>Acanthomorphata</taxon>
        <taxon>Carangaria</taxon>
        <taxon>Carangiformes</taxon>
        <taxon>Carangidae</taxon>
        <taxon>Seriola</taxon>
    </lineage>
</organism>
<dbReference type="InterPro" id="IPR013787">
    <property type="entry name" value="S100_Ca-bd_sub"/>
</dbReference>
<evidence type="ECO:0000259" key="2">
    <source>
        <dbReference type="SMART" id="SM01394"/>
    </source>
</evidence>
<dbReference type="AlphaFoldDB" id="A0A3B4XL82"/>
<dbReference type="Proteomes" id="UP000261360">
    <property type="component" value="Unplaced"/>
</dbReference>
<reference evidence="3" key="2">
    <citation type="submission" date="2025-09" db="UniProtKB">
        <authorList>
            <consortium name="Ensembl"/>
        </authorList>
    </citation>
    <scope>IDENTIFICATION</scope>
</reference>
<name>A0A3B4XL82_SERLL</name>
<keyword evidence="1" id="KW-0812">Transmembrane</keyword>
<evidence type="ECO:0000313" key="4">
    <source>
        <dbReference type="Proteomes" id="UP000261360"/>
    </source>
</evidence>
<reference evidence="3" key="1">
    <citation type="submission" date="2025-08" db="UniProtKB">
        <authorList>
            <consortium name="Ensembl"/>
        </authorList>
    </citation>
    <scope>IDENTIFICATION</scope>
</reference>
<dbReference type="Ensembl" id="ENSSLDT00000017570.1">
    <property type="protein sequence ID" value="ENSSLDP00000016967.1"/>
    <property type="gene ID" value="ENSSLDG00000013424.1"/>
</dbReference>
<protein>
    <recommendedName>
        <fullName evidence="2">S100/CaBP-9k-type calcium binding subdomain domain-containing protein</fullName>
    </recommendedName>
</protein>
<keyword evidence="4" id="KW-1185">Reference proteome</keyword>
<feature type="domain" description="S100/CaBP-9k-type calcium binding subdomain" evidence="2">
    <location>
        <begin position="5"/>
        <end position="47"/>
    </location>
</feature>
<feature type="transmembrane region" description="Helical" evidence="1">
    <location>
        <begin position="42"/>
        <end position="63"/>
    </location>
</feature>
<dbReference type="Pfam" id="PF01023">
    <property type="entry name" value="S_100"/>
    <property type="match status" value="1"/>
</dbReference>